<dbReference type="HOGENOM" id="CLU_2122880_0_0_1"/>
<evidence type="ECO:0000313" key="2">
    <source>
        <dbReference type="EMBL" id="KIO18187.1"/>
    </source>
</evidence>
<reference evidence="2 3" key="1">
    <citation type="submission" date="2014-04" db="EMBL/GenBank/DDBJ databases">
        <authorList>
            <consortium name="DOE Joint Genome Institute"/>
            <person name="Kuo A."/>
            <person name="Girlanda M."/>
            <person name="Perotto S."/>
            <person name="Kohler A."/>
            <person name="Nagy L.G."/>
            <person name="Floudas D."/>
            <person name="Copeland A."/>
            <person name="Barry K.W."/>
            <person name="Cichocki N."/>
            <person name="Veneault-Fourrey C."/>
            <person name="LaButti K."/>
            <person name="Lindquist E.A."/>
            <person name="Lipzen A."/>
            <person name="Lundell T."/>
            <person name="Morin E."/>
            <person name="Murat C."/>
            <person name="Sun H."/>
            <person name="Tunlid A."/>
            <person name="Henrissat B."/>
            <person name="Grigoriev I.V."/>
            <person name="Hibbett D.S."/>
            <person name="Martin F."/>
            <person name="Nordberg H.P."/>
            <person name="Cantor M.N."/>
            <person name="Hua S.X."/>
        </authorList>
    </citation>
    <scope>NUCLEOTIDE SEQUENCE [LARGE SCALE GENOMIC DNA]</scope>
    <source>
        <strain evidence="2 3">MUT 4182</strain>
    </source>
</reference>
<protein>
    <submittedName>
        <fullName evidence="2">Uncharacterized protein</fullName>
    </submittedName>
</protein>
<dbReference type="Proteomes" id="UP000054248">
    <property type="component" value="Unassembled WGS sequence"/>
</dbReference>
<sequence length="114" mass="12784">MLSPFPTRFLKESPATDSHFADNSKKTCRRAVPDVAKALTFAPQCERRYPSRRERSGPHRASRITIQTSHICVQHCCQPKLLLSYDFPQLDRAVLFPPLTVPVGSLPPRTAPAT</sequence>
<dbReference type="EMBL" id="KN823306">
    <property type="protein sequence ID" value="KIO18187.1"/>
    <property type="molecule type" value="Genomic_DNA"/>
</dbReference>
<gene>
    <name evidence="2" type="ORF">M407DRAFT_162006</name>
</gene>
<evidence type="ECO:0000313" key="3">
    <source>
        <dbReference type="Proteomes" id="UP000054248"/>
    </source>
</evidence>
<keyword evidence="3" id="KW-1185">Reference proteome</keyword>
<dbReference type="AlphaFoldDB" id="A0A0C3L9L0"/>
<evidence type="ECO:0000256" key="1">
    <source>
        <dbReference type="SAM" id="MobiDB-lite"/>
    </source>
</evidence>
<organism evidence="2 3">
    <name type="scientific">Tulasnella calospora MUT 4182</name>
    <dbReference type="NCBI Taxonomy" id="1051891"/>
    <lineage>
        <taxon>Eukaryota</taxon>
        <taxon>Fungi</taxon>
        <taxon>Dikarya</taxon>
        <taxon>Basidiomycota</taxon>
        <taxon>Agaricomycotina</taxon>
        <taxon>Agaricomycetes</taxon>
        <taxon>Cantharellales</taxon>
        <taxon>Tulasnellaceae</taxon>
        <taxon>Tulasnella</taxon>
    </lineage>
</organism>
<proteinExistence type="predicted"/>
<accession>A0A0C3L9L0</accession>
<name>A0A0C3L9L0_9AGAM</name>
<feature type="region of interest" description="Disordered" evidence="1">
    <location>
        <begin position="1"/>
        <end position="22"/>
    </location>
</feature>
<reference evidence="3" key="2">
    <citation type="submission" date="2015-01" db="EMBL/GenBank/DDBJ databases">
        <title>Evolutionary Origins and Diversification of the Mycorrhizal Mutualists.</title>
        <authorList>
            <consortium name="DOE Joint Genome Institute"/>
            <consortium name="Mycorrhizal Genomics Consortium"/>
            <person name="Kohler A."/>
            <person name="Kuo A."/>
            <person name="Nagy L.G."/>
            <person name="Floudas D."/>
            <person name="Copeland A."/>
            <person name="Barry K.W."/>
            <person name="Cichocki N."/>
            <person name="Veneault-Fourrey C."/>
            <person name="LaButti K."/>
            <person name="Lindquist E.A."/>
            <person name="Lipzen A."/>
            <person name="Lundell T."/>
            <person name="Morin E."/>
            <person name="Murat C."/>
            <person name="Riley R."/>
            <person name="Ohm R."/>
            <person name="Sun H."/>
            <person name="Tunlid A."/>
            <person name="Henrissat B."/>
            <person name="Grigoriev I.V."/>
            <person name="Hibbett D.S."/>
            <person name="Martin F."/>
        </authorList>
    </citation>
    <scope>NUCLEOTIDE SEQUENCE [LARGE SCALE GENOMIC DNA]</scope>
    <source>
        <strain evidence="3">MUT 4182</strain>
    </source>
</reference>